<feature type="compositionally biased region" description="Basic and acidic residues" evidence="1">
    <location>
        <begin position="47"/>
        <end position="71"/>
    </location>
</feature>
<evidence type="ECO:0000256" key="1">
    <source>
        <dbReference type="SAM" id="MobiDB-lite"/>
    </source>
</evidence>
<comment type="caution">
    <text evidence="2">The sequence shown here is derived from an EMBL/GenBank/DDBJ whole genome shotgun (WGS) entry which is preliminary data.</text>
</comment>
<reference evidence="2 3" key="1">
    <citation type="submission" date="2022-02" db="EMBL/GenBank/DDBJ databases">
        <title>Uncovering new skin microbiome diversity through culturing and metagenomics.</title>
        <authorList>
            <person name="Conlan S."/>
            <person name="Deming C."/>
            <person name="Nisc Comparative Sequencing Program N."/>
            <person name="Segre J.A."/>
        </authorList>
    </citation>
    <scope>NUCLEOTIDE SEQUENCE [LARGE SCALE GENOMIC DNA]</scope>
    <source>
        <strain evidence="2 3">ACRQZ</strain>
    </source>
</reference>
<feature type="region of interest" description="Disordered" evidence="1">
    <location>
        <begin position="1"/>
        <end position="97"/>
    </location>
</feature>
<dbReference type="RefSeq" id="WP_239263295.1">
    <property type="nucleotide sequence ID" value="NZ_JAKRCV010000014.1"/>
</dbReference>
<gene>
    <name evidence="2" type="ORF">MHL29_06530</name>
</gene>
<proteinExistence type="predicted"/>
<feature type="compositionally biased region" description="Low complexity" evidence="1">
    <location>
        <begin position="9"/>
        <end position="21"/>
    </location>
</feature>
<evidence type="ECO:0000313" key="2">
    <source>
        <dbReference type="EMBL" id="MCG7321551.1"/>
    </source>
</evidence>
<organism evidence="2 3">
    <name type="scientific">Arsenicicoccus bolidensis</name>
    <dbReference type="NCBI Taxonomy" id="229480"/>
    <lineage>
        <taxon>Bacteria</taxon>
        <taxon>Bacillati</taxon>
        <taxon>Actinomycetota</taxon>
        <taxon>Actinomycetes</taxon>
        <taxon>Micrococcales</taxon>
        <taxon>Intrasporangiaceae</taxon>
        <taxon>Arsenicicoccus</taxon>
    </lineage>
</organism>
<sequence>MTRLIMGPRESSSRQAQRRQQVLGGEGDDGGQGHRRADHARQPAQHQGRDPPDQRAGDGEHQGDAARDRAGILRGQVLVAHADEQGVEIADRHGDDE</sequence>
<evidence type="ECO:0000313" key="3">
    <source>
        <dbReference type="Proteomes" id="UP001521931"/>
    </source>
</evidence>
<dbReference type="Proteomes" id="UP001521931">
    <property type="component" value="Unassembled WGS sequence"/>
</dbReference>
<accession>A0ABS9Q0Z5</accession>
<dbReference type="EMBL" id="JAKRCV010000014">
    <property type="protein sequence ID" value="MCG7321551.1"/>
    <property type="molecule type" value="Genomic_DNA"/>
</dbReference>
<keyword evidence="3" id="KW-1185">Reference proteome</keyword>
<protein>
    <submittedName>
        <fullName evidence="2">Uncharacterized protein</fullName>
    </submittedName>
</protein>
<name>A0ABS9Q0Z5_9MICO</name>
<feature type="compositionally biased region" description="Basic and acidic residues" evidence="1">
    <location>
        <begin position="81"/>
        <end position="97"/>
    </location>
</feature>